<sequence length="184" mass="20826">MGNPSVWAGREHGEVDYYLTQFLTGHGCFTSYLYRMGKVGDLSCVFGDSDLDDARHTFFLCDRWVPERESLEQEIEKITPENIVEIMLSLRDCWDRVATFAKVILLLEGKAHCYVFPTPGCKRWDTCAPEAVLEAAGGILTDIFGKKYSYSNDTDYLNNDGVLAALDPKIHKRCLDILNLTNKT</sequence>
<evidence type="ECO:0000256" key="5">
    <source>
        <dbReference type="ARBA" id="ARBA00044554"/>
    </source>
</evidence>
<accession>T1HX87</accession>
<reference evidence="7" key="1">
    <citation type="submission" date="2015-05" db="UniProtKB">
        <authorList>
            <consortium name="EnsemblMetazoa"/>
        </authorList>
    </citation>
    <scope>IDENTIFICATION</scope>
</reference>
<organism evidence="7 8">
    <name type="scientific">Rhodnius prolixus</name>
    <name type="common">Triatomid bug</name>
    <dbReference type="NCBI Taxonomy" id="13249"/>
    <lineage>
        <taxon>Eukaryota</taxon>
        <taxon>Metazoa</taxon>
        <taxon>Ecdysozoa</taxon>
        <taxon>Arthropoda</taxon>
        <taxon>Hexapoda</taxon>
        <taxon>Insecta</taxon>
        <taxon>Pterygota</taxon>
        <taxon>Neoptera</taxon>
        <taxon>Paraneoptera</taxon>
        <taxon>Hemiptera</taxon>
        <taxon>Heteroptera</taxon>
        <taxon>Panheteroptera</taxon>
        <taxon>Cimicomorpha</taxon>
        <taxon>Reduviidae</taxon>
        <taxon>Triatominae</taxon>
        <taxon>Rhodnius</taxon>
    </lineage>
</organism>
<dbReference type="InParanoid" id="T1HX87"/>
<evidence type="ECO:0000256" key="1">
    <source>
        <dbReference type="ARBA" id="ARBA00009759"/>
    </source>
</evidence>
<evidence type="ECO:0000256" key="6">
    <source>
        <dbReference type="PIRSR" id="PIRSR600760-2"/>
    </source>
</evidence>
<evidence type="ECO:0000256" key="2">
    <source>
        <dbReference type="ARBA" id="ARBA00012633"/>
    </source>
</evidence>
<evidence type="ECO:0000313" key="8">
    <source>
        <dbReference type="Proteomes" id="UP000015103"/>
    </source>
</evidence>
<dbReference type="EnsemblMetazoa" id="RPRC008657-RA">
    <property type="protein sequence ID" value="RPRC008657-PA"/>
    <property type="gene ID" value="RPRC008657"/>
</dbReference>
<dbReference type="Pfam" id="PF00459">
    <property type="entry name" value="Inositol_P"/>
    <property type="match status" value="1"/>
</dbReference>
<dbReference type="PANTHER" id="PTHR43028:SF5">
    <property type="entry name" value="3'(2'),5'-BISPHOSPHATE NUCLEOTIDASE 1"/>
    <property type="match status" value="1"/>
</dbReference>
<evidence type="ECO:0000313" key="7">
    <source>
        <dbReference type="EnsemblMetazoa" id="RPRC008657-PA"/>
    </source>
</evidence>
<dbReference type="VEuPathDB" id="VectorBase:RPRC008657"/>
<keyword evidence="6" id="KW-0479">Metal-binding</keyword>
<keyword evidence="6" id="KW-0460">Magnesium</keyword>
<dbReference type="Gene3D" id="3.40.190.80">
    <property type="match status" value="1"/>
</dbReference>
<dbReference type="InterPro" id="IPR020550">
    <property type="entry name" value="Inositol_monophosphatase_CS"/>
</dbReference>
<keyword evidence="8" id="KW-1185">Reference proteome</keyword>
<dbReference type="GO" id="GO:0046872">
    <property type="term" value="F:metal ion binding"/>
    <property type="evidence" value="ECO:0007669"/>
    <property type="project" value="UniProtKB-KW"/>
</dbReference>
<dbReference type="InterPro" id="IPR000760">
    <property type="entry name" value="Inositol_monophosphatase-like"/>
</dbReference>
<evidence type="ECO:0000256" key="3">
    <source>
        <dbReference type="ARBA" id="ARBA00040342"/>
    </source>
</evidence>
<dbReference type="HOGENOM" id="CLU_1469971_0_0_1"/>
<feature type="binding site" evidence="6">
    <location>
        <position position="125"/>
    </location>
    <ligand>
        <name>Mg(2+)</name>
        <dbReference type="ChEBI" id="CHEBI:18420"/>
        <label>1</label>
        <note>catalytic</note>
    </ligand>
</feature>
<dbReference type="SUPFAM" id="SSF56655">
    <property type="entry name" value="Carbohydrate phosphatase"/>
    <property type="match status" value="1"/>
</dbReference>
<dbReference type="PANTHER" id="PTHR43028">
    <property type="entry name" value="3'(2'),5'-BISPHOSPHATE NUCLEOTIDASE 1"/>
    <property type="match status" value="1"/>
</dbReference>
<dbReference type="GO" id="GO:0008441">
    <property type="term" value="F:3'(2'),5'-bisphosphate nucleotidase activity"/>
    <property type="evidence" value="ECO:0007669"/>
    <property type="project" value="UniProtKB-EC"/>
</dbReference>
<dbReference type="eggNOG" id="KOG3099">
    <property type="taxonomic scope" value="Eukaryota"/>
</dbReference>
<name>T1HX87_RHOPR</name>
<dbReference type="PROSITE" id="PS00630">
    <property type="entry name" value="IMP_2"/>
    <property type="match status" value="1"/>
</dbReference>
<dbReference type="EMBL" id="ACPB03024053">
    <property type="status" value="NOT_ANNOTATED_CDS"/>
    <property type="molecule type" value="Genomic_DNA"/>
</dbReference>
<comment type="similarity">
    <text evidence="1">Belongs to the inositol monophosphatase superfamily.</text>
</comment>
<dbReference type="EC" id="3.1.3.7" evidence="2"/>
<evidence type="ECO:0000256" key="4">
    <source>
        <dbReference type="ARBA" id="ARBA00041815"/>
    </source>
</evidence>
<dbReference type="STRING" id="13249.T1HX87"/>
<dbReference type="AlphaFoldDB" id="T1HX87"/>
<dbReference type="InterPro" id="IPR050725">
    <property type="entry name" value="CysQ/Inositol_MonoPase"/>
</dbReference>
<protein>
    <recommendedName>
        <fullName evidence="3">3'(2'),5'-bisphosphate nucleotidase 1</fullName>
        <ecNumber evidence="2">3.1.3.7</ecNumber>
    </recommendedName>
    <alternativeName>
        <fullName evidence="4">Bisphosphate 3'-nucleotidase 1</fullName>
    </alternativeName>
    <alternativeName>
        <fullName evidence="5">Inositol-polyphosphate 1-phosphatase</fullName>
    </alternativeName>
</protein>
<dbReference type="GO" id="GO:0046854">
    <property type="term" value="P:phosphatidylinositol phosphate biosynthetic process"/>
    <property type="evidence" value="ECO:0007669"/>
    <property type="project" value="InterPro"/>
</dbReference>
<comment type="cofactor">
    <cofactor evidence="6">
        <name>Mg(2+)</name>
        <dbReference type="ChEBI" id="CHEBI:18420"/>
    </cofactor>
</comment>
<dbReference type="Proteomes" id="UP000015103">
    <property type="component" value="Unassembled WGS sequence"/>
</dbReference>
<proteinExistence type="inferred from homology"/>